<feature type="region of interest" description="Disordered" evidence="2">
    <location>
        <begin position="1021"/>
        <end position="1087"/>
    </location>
</feature>
<feature type="domain" description="NACHT" evidence="3">
    <location>
        <begin position="294"/>
        <end position="455"/>
    </location>
</feature>
<comment type="caution">
    <text evidence="4">The sequence shown here is derived from an EMBL/GenBank/DDBJ whole genome shotgun (WGS) entry which is preliminary data.</text>
</comment>
<dbReference type="PANTHER" id="PTHR10039">
    <property type="entry name" value="AMELOGENIN"/>
    <property type="match status" value="1"/>
</dbReference>
<dbReference type="Gene3D" id="3.40.50.300">
    <property type="entry name" value="P-loop containing nucleotide triphosphate hydrolases"/>
    <property type="match status" value="1"/>
</dbReference>
<reference evidence="4" key="1">
    <citation type="submission" date="2021-03" db="EMBL/GenBank/DDBJ databases">
        <title>Revisited historic fungal species revealed as producer of novel bioactive compounds through whole genome sequencing and comparative genomics.</title>
        <authorList>
            <person name="Vignolle G.A."/>
            <person name="Hochenegger N."/>
            <person name="Mach R.L."/>
            <person name="Mach-Aigner A.R."/>
            <person name="Javad Rahimi M."/>
            <person name="Salim K.A."/>
            <person name="Chan C.M."/>
            <person name="Lim L.B.L."/>
            <person name="Cai F."/>
            <person name="Druzhinina I.S."/>
            <person name="U'Ren J.M."/>
            <person name="Derntl C."/>
        </authorList>
    </citation>
    <scope>NUCLEOTIDE SEQUENCE</scope>
    <source>
        <strain evidence="4">TUCIM 5799</strain>
    </source>
</reference>
<dbReference type="PROSITE" id="PS50837">
    <property type="entry name" value="NACHT"/>
    <property type="match status" value="1"/>
</dbReference>
<dbReference type="InterPro" id="IPR056884">
    <property type="entry name" value="NPHP3-like_N"/>
</dbReference>
<dbReference type="InterPro" id="IPR027417">
    <property type="entry name" value="P-loop_NTPase"/>
</dbReference>
<gene>
    <name evidence="4" type="ORF">JX265_012458</name>
</gene>
<dbReference type="AlphaFoldDB" id="A0A9P9WAG1"/>
<evidence type="ECO:0000256" key="2">
    <source>
        <dbReference type="SAM" id="MobiDB-lite"/>
    </source>
</evidence>
<dbReference type="SUPFAM" id="SSF52540">
    <property type="entry name" value="P-loop containing nucleoside triphosphate hydrolases"/>
    <property type="match status" value="1"/>
</dbReference>
<sequence length="1147" mass="129415">MDPGTAIGLAGTAYRLVIAAIDFVDDAKQVHGKGGTDVNRDLDAVAKAIQSASTSLEAQLVATAGGKDDEEENRTQLDPEDEALLDLAIKASEIGKELELELQKVLVQDKSKFKTFRTVIRGMWAADDIKKIQFRLSKIQDQLNSRILVEIKRKVDRSENEHHEETFKALERVARHQSESHKDNQVMIQSLTRIEETQANQNQEIQRILQEMREVSIPSSPMPYVQPHPVMDDVAAKRKAEEAILSSLWYSSMHDREESISEAHRKTMDWIFQDPKETLKSWDSFIGFLQGDDDVYWITGKPGSGKSTVMKYIQQDPRTNENLAVWASGREIIRASFYFFYNGADMQKTELGLLMSLLRTVLRQHPELIPSAFGDKFTAAYRGFDILNTPVSVYEARKALKDLIRANGGTCFFFSIDGLDEFDPAISSSDVSSLLDLTDILRKFTNVKLLLSSRPLTAFEQKFSKGLSLRMHELTREDIRLFVHERLMEHQRMQYLFSEDEGNSTHFVDSIVENSSGVFLWVRLVVSSLLEGLSNYDNLDELRSRVEELPTDLHDLYRVMLSRVDPKYRKQSAELLRLTFTCVGGGAELSALGLWFASQDAELVSRTPLLPIDDVQLKNHVQEIDRRLKSCCRGLIELTPFESNNDHISSLTKQPRGDIYDASDKHLSLKVVWIHRSVFEFLSKPDVENEFFNTATLSRIQARLCLLRSALLVLKTCRLNQKTEWSVFLKLAYNVGITAFEKEVDDGHAEPQLILMLDEVMSQHLLKAKKLTSASASDLPWTKYPNAHWSLGYDLASKNLDRREIIDHDKNFVAFAATCGLTKFLKFQAEQDVNALEKRGLPLLGYALCHRWPWNTGPGPGPGYTFNVTKYLVEHGGNANEIFKGRSLWERFVRLLDSKMVRFSYVGLQKTFIGPCWMPDLANVKTIELLLPFGVEVNACLVFEEEKKSNDGSDKPYLLRSEFTLLEGVDRGLATYSEPGVAESLKKLGEGNLGLLWTVRDMLVERGAVAQTWIIGRFDKDGNRLPDADGEEEKSAAEAGSTTVSVLKDRDEEADNVNNEAGSDTKSAANDGETEPHKITVQTESEYLPQEDGAMTKEAGMIEATSPALQAGDAHRAKPRVSRFGEKMGALRRSLFGQRKNMLSRAR</sequence>
<evidence type="ECO:0000313" key="4">
    <source>
        <dbReference type="EMBL" id="KAI1854424.1"/>
    </source>
</evidence>
<dbReference type="Proteomes" id="UP000829685">
    <property type="component" value="Unassembled WGS sequence"/>
</dbReference>
<keyword evidence="5" id="KW-1185">Reference proteome</keyword>
<dbReference type="PANTHER" id="PTHR10039:SF5">
    <property type="entry name" value="NACHT DOMAIN-CONTAINING PROTEIN"/>
    <property type="match status" value="1"/>
</dbReference>
<organism evidence="4 5">
    <name type="scientific">Neoarthrinium moseri</name>
    <dbReference type="NCBI Taxonomy" id="1658444"/>
    <lineage>
        <taxon>Eukaryota</taxon>
        <taxon>Fungi</taxon>
        <taxon>Dikarya</taxon>
        <taxon>Ascomycota</taxon>
        <taxon>Pezizomycotina</taxon>
        <taxon>Sordariomycetes</taxon>
        <taxon>Xylariomycetidae</taxon>
        <taxon>Amphisphaeriales</taxon>
        <taxon>Apiosporaceae</taxon>
        <taxon>Neoarthrinium</taxon>
    </lineage>
</organism>
<keyword evidence="1" id="KW-0677">Repeat</keyword>
<dbReference type="Pfam" id="PF24883">
    <property type="entry name" value="NPHP3_N"/>
    <property type="match status" value="1"/>
</dbReference>
<proteinExistence type="predicted"/>
<dbReference type="InterPro" id="IPR007111">
    <property type="entry name" value="NACHT_NTPase"/>
</dbReference>
<dbReference type="InterPro" id="IPR056693">
    <property type="entry name" value="DUF7791"/>
</dbReference>
<feature type="compositionally biased region" description="Polar residues" evidence="2">
    <location>
        <begin position="1056"/>
        <end position="1068"/>
    </location>
</feature>
<evidence type="ECO:0000256" key="1">
    <source>
        <dbReference type="ARBA" id="ARBA00022737"/>
    </source>
</evidence>
<dbReference type="EMBL" id="JAFIMR010000053">
    <property type="protein sequence ID" value="KAI1854424.1"/>
    <property type="molecule type" value="Genomic_DNA"/>
</dbReference>
<protein>
    <recommendedName>
        <fullName evidence="3">NACHT domain-containing protein</fullName>
    </recommendedName>
</protein>
<name>A0A9P9WAG1_9PEZI</name>
<dbReference type="Pfam" id="PF25053">
    <property type="entry name" value="DUF7791"/>
    <property type="match status" value="1"/>
</dbReference>
<accession>A0A9P9WAG1</accession>
<evidence type="ECO:0000259" key="3">
    <source>
        <dbReference type="PROSITE" id="PS50837"/>
    </source>
</evidence>
<evidence type="ECO:0000313" key="5">
    <source>
        <dbReference type="Proteomes" id="UP000829685"/>
    </source>
</evidence>